<evidence type="ECO:0000256" key="1">
    <source>
        <dbReference type="SAM" id="MobiDB-lite"/>
    </source>
</evidence>
<feature type="region of interest" description="Disordered" evidence="1">
    <location>
        <begin position="51"/>
        <end position="87"/>
    </location>
</feature>
<keyword evidence="3" id="KW-1185">Reference proteome</keyword>
<sequence>MLGALAAARVLIFRTGGACGRLYLDSNVVSLDGREPLQTKAEVGDDGRLRVTMRRSAGSRSEIGGAAEDGEAEKPCEGDDLDPKKVT</sequence>
<proteinExistence type="predicted"/>
<name>A0A843TUX4_COLES</name>
<evidence type="ECO:0000313" key="2">
    <source>
        <dbReference type="EMBL" id="MQL74875.1"/>
    </source>
</evidence>
<accession>A0A843TUX4</accession>
<organism evidence="2 3">
    <name type="scientific">Colocasia esculenta</name>
    <name type="common">Wild taro</name>
    <name type="synonym">Arum esculentum</name>
    <dbReference type="NCBI Taxonomy" id="4460"/>
    <lineage>
        <taxon>Eukaryota</taxon>
        <taxon>Viridiplantae</taxon>
        <taxon>Streptophyta</taxon>
        <taxon>Embryophyta</taxon>
        <taxon>Tracheophyta</taxon>
        <taxon>Spermatophyta</taxon>
        <taxon>Magnoliopsida</taxon>
        <taxon>Liliopsida</taxon>
        <taxon>Araceae</taxon>
        <taxon>Aroideae</taxon>
        <taxon>Colocasieae</taxon>
        <taxon>Colocasia</taxon>
    </lineage>
</organism>
<feature type="compositionally biased region" description="Basic and acidic residues" evidence="1">
    <location>
        <begin position="72"/>
        <end position="87"/>
    </location>
</feature>
<dbReference type="Proteomes" id="UP000652761">
    <property type="component" value="Unassembled WGS sequence"/>
</dbReference>
<gene>
    <name evidence="2" type="ORF">Taro_007218</name>
</gene>
<dbReference type="AlphaFoldDB" id="A0A843TUX4"/>
<protein>
    <submittedName>
        <fullName evidence="2">Uncharacterized protein</fullName>
    </submittedName>
</protein>
<dbReference type="EMBL" id="NMUH01000225">
    <property type="protein sequence ID" value="MQL74875.1"/>
    <property type="molecule type" value="Genomic_DNA"/>
</dbReference>
<dbReference type="OrthoDB" id="1741022at2759"/>
<reference evidence="2" key="1">
    <citation type="submission" date="2017-07" db="EMBL/GenBank/DDBJ databases">
        <title>Taro Niue Genome Assembly and Annotation.</title>
        <authorList>
            <person name="Atibalentja N."/>
            <person name="Keating K."/>
            <person name="Fields C.J."/>
        </authorList>
    </citation>
    <scope>NUCLEOTIDE SEQUENCE</scope>
    <source>
        <strain evidence="2">Niue_2</strain>
        <tissue evidence="2">Leaf</tissue>
    </source>
</reference>
<evidence type="ECO:0000313" key="3">
    <source>
        <dbReference type="Proteomes" id="UP000652761"/>
    </source>
</evidence>
<comment type="caution">
    <text evidence="2">The sequence shown here is derived from an EMBL/GenBank/DDBJ whole genome shotgun (WGS) entry which is preliminary data.</text>
</comment>